<feature type="non-terminal residue" evidence="3">
    <location>
        <position position="253"/>
    </location>
</feature>
<feature type="compositionally biased region" description="Polar residues" evidence="2">
    <location>
        <begin position="70"/>
        <end position="83"/>
    </location>
</feature>
<reference evidence="3" key="3">
    <citation type="submission" date="2012-09" db="EMBL/GenBank/DDBJ databases">
        <authorList>
            <consortium name="VectorBase"/>
        </authorList>
    </citation>
    <scope>NUCLEOTIDE SEQUENCE</scope>
    <source>
        <strain evidence="3">Liverpool</strain>
    </source>
</reference>
<evidence type="ECO:0000256" key="1">
    <source>
        <dbReference type="SAM" id="Coils"/>
    </source>
</evidence>
<dbReference type="AlphaFoldDB" id="Q17ML4"/>
<keyword evidence="1" id="KW-0175">Coiled coil</keyword>
<accession>Q17ML4</accession>
<proteinExistence type="predicted"/>
<gene>
    <name evidence="3" type="ORF">AaeL_AAEL000998</name>
</gene>
<dbReference type="PaxDb" id="7159-AAEL000998-PA"/>
<protein>
    <submittedName>
        <fullName evidence="3">AAEL000998-PA</fullName>
    </submittedName>
</protein>
<feature type="region of interest" description="Disordered" evidence="2">
    <location>
        <begin position="96"/>
        <end position="122"/>
    </location>
</feature>
<reference evidence="3" key="2">
    <citation type="journal article" date="2007" name="Science">
        <title>Genome sequence of Aedes aegypti, a major arbovirus vector.</title>
        <authorList>
            <person name="Nene V."/>
            <person name="Wortman J.R."/>
            <person name="Lawson D."/>
            <person name="Haas B."/>
            <person name="Kodira C."/>
            <person name="Tu Z.J."/>
            <person name="Loftus B."/>
            <person name="Xi Z."/>
            <person name="Megy K."/>
            <person name="Grabherr M."/>
            <person name="Ren Q."/>
            <person name="Zdobnov E.M."/>
            <person name="Lobo N.F."/>
            <person name="Campbell K.S."/>
            <person name="Brown S.E."/>
            <person name="Bonaldo M.F."/>
            <person name="Zhu J."/>
            <person name="Sinkins S.P."/>
            <person name="Hogenkamp D.G."/>
            <person name="Amedeo P."/>
            <person name="Arensburger P."/>
            <person name="Atkinson P.W."/>
            <person name="Bidwell S."/>
            <person name="Biedler J."/>
            <person name="Birney E."/>
            <person name="Bruggner R.V."/>
            <person name="Costas J."/>
            <person name="Coy M.R."/>
            <person name="Crabtree J."/>
            <person name="Crawford M."/>
            <person name="Debruyn B."/>
            <person name="Decaprio D."/>
            <person name="Eiglmeier K."/>
            <person name="Eisenstadt E."/>
            <person name="El-Dorry H."/>
            <person name="Gelbart W.M."/>
            <person name="Gomes S.L."/>
            <person name="Hammond M."/>
            <person name="Hannick L.I."/>
            <person name="Hogan J.R."/>
            <person name="Holmes M.H."/>
            <person name="Jaffe D."/>
            <person name="Johnston J.S."/>
            <person name="Kennedy R.C."/>
            <person name="Koo H."/>
            <person name="Kravitz S."/>
            <person name="Kriventseva E.V."/>
            <person name="Kulp D."/>
            <person name="Labutti K."/>
            <person name="Lee E."/>
            <person name="Li S."/>
            <person name="Lovin D.D."/>
            <person name="Mao C."/>
            <person name="Mauceli E."/>
            <person name="Menck C.F."/>
            <person name="Miller J.R."/>
            <person name="Montgomery P."/>
            <person name="Mori A."/>
            <person name="Nascimento A.L."/>
            <person name="Naveira H.F."/>
            <person name="Nusbaum C."/>
            <person name="O'leary S."/>
            <person name="Orvis J."/>
            <person name="Pertea M."/>
            <person name="Quesneville H."/>
            <person name="Reidenbach K.R."/>
            <person name="Rogers Y.H."/>
            <person name="Roth C.W."/>
            <person name="Schneider J.R."/>
            <person name="Schatz M."/>
            <person name="Shumway M."/>
            <person name="Stanke M."/>
            <person name="Stinson E.O."/>
            <person name="Tubio J.M."/>
            <person name="Vanzee J.P."/>
            <person name="Verjovski-Almeida S."/>
            <person name="Werner D."/>
            <person name="White O."/>
            <person name="Wyder S."/>
            <person name="Zeng Q."/>
            <person name="Zhao Q."/>
            <person name="Zhao Y."/>
            <person name="Hill C.A."/>
            <person name="Raikhel A.S."/>
            <person name="Soares M.B."/>
            <person name="Knudson D.L."/>
            <person name="Lee N.H."/>
            <person name="Galagan J."/>
            <person name="Salzberg S.L."/>
            <person name="Paulsen I.T."/>
            <person name="Dimopoulos G."/>
            <person name="Collins F.H."/>
            <person name="Birren B."/>
            <person name="Fraser-Liggett C.M."/>
            <person name="Severson D.W."/>
        </authorList>
    </citation>
    <scope>NUCLEOTIDE SEQUENCE [LARGE SCALE GENOMIC DNA]</scope>
    <source>
        <strain evidence="3">Liverpool</strain>
    </source>
</reference>
<feature type="compositionally biased region" description="Acidic residues" evidence="2">
    <location>
        <begin position="100"/>
        <end position="114"/>
    </location>
</feature>
<organism evidence="3 4">
    <name type="scientific">Aedes aegypti</name>
    <name type="common">Yellowfever mosquito</name>
    <name type="synonym">Culex aegypti</name>
    <dbReference type="NCBI Taxonomy" id="7159"/>
    <lineage>
        <taxon>Eukaryota</taxon>
        <taxon>Metazoa</taxon>
        <taxon>Ecdysozoa</taxon>
        <taxon>Arthropoda</taxon>
        <taxon>Hexapoda</taxon>
        <taxon>Insecta</taxon>
        <taxon>Pterygota</taxon>
        <taxon>Neoptera</taxon>
        <taxon>Endopterygota</taxon>
        <taxon>Diptera</taxon>
        <taxon>Nematocera</taxon>
        <taxon>Culicoidea</taxon>
        <taxon>Culicidae</taxon>
        <taxon>Culicinae</taxon>
        <taxon>Aedini</taxon>
        <taxon>Aedes</taxon>
        <taxon>Stegomyia</taxon>
    </lineage>
</organism>
<evidence type="ECO:0000256" key="2">
    <source>
        <dbReference type="SAM" id="MobiDB-lite"/>
    </source>
</evidence>
<dbReference type="HOGENOM" id="CLU_1100734_0_0_1"/>
<feature type="coiled-coil region" evidence="1">
    <location>
        <begin position="215"/>
        <end position="247"/>
    </location>
</feature>
<evidence type="ECO:0000313" key="3">
    <source>
        <dbReference type="EMBL" id="EAT47910.1"/>
    </source>
</evidence>
<dbReference type="Proteomes" id="UP000682892">
    <property type="component" value="Unassembled WGS sequence"/>
</dbReference>
<feature type="region of interest" description="Disordered" evidence="2">
    <location>
        <begin position="51"/>
        <end position="83"/>
    </location>
</feature>
<sequence length="253" mass="26855">QLKTYYKNTKSNIKKELSKEKAELFKTGGGCSLKRSDRDNPLYEIVQAEITPLSNPYDSSNSYYNDEPLPSTSRGNSQANYENSFQEFLELDRARKIGTFDDDTSDDDDDDDNDGPATSANLVDIEPVSSAGAIGVVPSSVHAPTTPTPTVGVTAGAAGVAAGAAGVASGAAGAAAGAVGAAAGAVGLSSVHAPTTPTPNVIRNTKRKRINFNTLREYVGEMGELKKRKYELQNKLLELTIKKLEKELNTPNE</sequence>
<feature type="compositionally biased region" description="Low complexity" evidence="2">
    <location>
        <begin position="54"/>
        <end position="66"/>
    </location>
</feature>
<reference evidence="3" key="1">
    <citation type="submission" date="2005-10" db="EMBL/GenBank/DDBJ databases">
        <authorList>
            <person name="Loftus B.J."/>
            <person name="Nene V.M."/>
            <person name="Hannick L.I."/>
            <person name="Bidwell S."/>
            <person name="Haas B."/>
            <person name="Amedeo P."/>
            <person name="Orvis J."/>
            <person name="Wortman J.R."/>
            <person name="White O.R."/>
            <person name="Salzberg S."/>
            <person name="Shumway M."/>
            <person name="Koo H."/>
            <person name="Zhao Y."/>
            <person name="Holmes M."/>
            <person name="Miller J."/>
            <person name="Schatz M."/>
            <person name="Pop M."/>
            <person name="Pai G."/>
            <person name="Utterback T."/>
            <person name="Rogers Y.-H."/>
            <person name="Kravitz S."/>
            <person name="Fraser C.M."/>
        </authorList>
    </citation>
    <scope>NUCLEOTIDE SEQUENCE</scope>
    <source>
        <strain evidence="3">Liverpool</strain>
    </source>
</reference>
<evidence type="ECO:0000313" key="4">
    <source>
        <dbReference type="Proteomes" id="UP000682892"/>
    </source>
</evidence>
<dbReference type="EMBL" id="CH477205">
    <property type="protein sequence ID" value="EAT47910.1"/>
    <property type="molecule type" value="Genomic_DNA"/>
</dbReference>
<name>Q17ML4_AEDAE</name>